<evidence type="ECO:0000313" key="2">
    <source>
        <dbReference type="Proteomes" id="UP001149074"/>
    </source>
</evidence>
<dbReference type="AlphaFoldDB" id="A0A9W9EZE3"/>
<dbReference type="Proteomes" id="UP001149074">
    <property type="component" value="Unassembled WGS sequence"/>
</dbReference>
<evidence type="ECO:0000313" key="1">
    <source>
        <dbReference type="EMBL" id="KAJ5090829.1"/>
    </source>
</evidence>
<dbReference type="RefSeq" id="XP_056472810.1">
    <property type="nucleotide sequence ID" value="XM_056622004.1"/>
</dbReference>
<name>A0A9W9EZE3_9EURO</name>
<dbReference type="EMBL" id="JAPQKI010000009">
    <property type="protein sequence ID" value="KAJ5090829.1"/>
    <property type="molecule type" value="Genomic_DNA"/>
</dbReference>
<reference evidence="1" key="2">
    <citation type="journal article" date="2023" name="IMA Fungus">
        <title>Comparative genomic study of the Penicillium genus elucidates a diverse pangenome and 15 lateral gene transfer events.</title>
        <authorList>
            <person name="Petersen C."/>
            <person name="Sorensen T."/>
            <person name="Nielsen M.R."/>
            <person name="Sondergaard T.E."/>
            <person name="Sorensen J.L."/>
            <person name="Fitzpatrick D.A."/>
            <person name="Frisvad J.C."/>
            <person name="Nielsen K.L."/>
        </authorList>
    </citation>
    <scope>NUCLEOTIDE SEQUENCE</scope>
    <source>
        <strain evidence="1">IBT 30761</strain>
    </source>
</reference>
<proteinExistence type="predicted"/>
<protein>
    <submittedName>
        <fullName evidence="1">Uncharacterized protein</fullName>
    </submittedName>
</protein>
<dbReference type="GeneID" id="81360983"/>
<reference evidence="1" key="1">
    <citation type="submission" date="2022-11" db="EMBL/GenBank/DDBJ databases">
        <authorList>
            <person name="Petersen C."/>
        </authorList>
    </citation>
    <scope>NUCLEOTIDE SEQUENCE</scope>
    <source>
        <strain evidence="1">IBT 30761</strain>
    </source>
</reference>
<gene>
    <name evidence="1" type="ORF">N7532_009513</name>
</gene>
<organism evidence="1 2">
    <name type="scientific">Penicillium argentinense</name>
    <dbReference type="NCBI Taxonomy" id="1131581"/>
    <lineage>
        <taxon>Eukaryota</taxon>
        <taxon>Fungi</taxon>
        <taxon>Dikarya</taxon>
        <taxon>Ascomycota</taxon>
        <taxon>Pezizomycotina</taxon>
        <taxon>Eurotiomycetes</taxon>
        <taxon>Eurotiomycetidae</taxon>
        <taxon>Eurotiales</taxon>
        <taxon>Aspergillaceae</taxon>
        <taxon>Penicillium</taxon>
    </lineage>
</organism>
<sequence length="96" mass="10937">MGDGIHRAVVLWTQDHILTSKDIVQAPNQPERSSVDMVDVILEVRSDTPDVEKYPCELLHRDGVTGNRQWMPLRSTADHRNLSGIPNAMFFNVVWI</sequence>
<keyword evidence="2" id="KW-1185">Reference proteome</keyword>
<comment type="caution">
    <text evidence="1">The sequence shown here is derived from an EMBL/GenBank/DDBJ whole genome shotgun (WGS) entry which is preliminary data.</text>
</comment>
<accession>A0A9W9EZE3</accession>